<protein>
    <submittedName>
        <fullName evidence="10">MFS transporter</fullName>
    </submittedName>
</protein>
<dbReference type="PRINTS" id="PR01036">
    <property type="entry name" value="TCRTETB"/>
</dbReference>
<name>A0ABP3I8I9_9ACTN</name>
<dbReference type="PROSITE" id="PS50850">
    <property type="entry name" value="MFS"/>
    <property type="match status" value="1"/>
</dbReference>
<evidence type="ECO:0000313" key="10">
    <source>
        <dbReference type="EMBL" id="GAA0393078.1"/>
    </source>
</evidence>
<feature type="transmembrane region" description="Helical" evidence="8">
    <location>
        <begin position="331"/>
        <end position="348"/>
    </location>
</feature>
<evidence type="ECO:0000256" key="2">
    <source>
        <dbReference type="ARBA" id="ARBA00022448"/>
    </source>
</evidence>
<dbReference type="PANTHER" id="PTHR42718:SF49">
    <property type="entry name" value="EXPORT PROTEIN"/>
    <property type="match status" value="1"/>
</dbReference>
<evidence type="ECO:0000259" key="9">
    <source>
        <dbReference type="PROSITE" id="PS50850"/>
    </source>
</evidence>
<sequence length="516" mass="52163">MRKWWPLVAVCLGAFILLVDVTIVNVALPRMADDLDASFSSLQWVVDAYALSLAALLLAAGSAADLFGHRRLYVLGLVLFALASLACGLAPNAGVLVAARAVQGAGGAAMFATSAALLGATYHGRDRGTAFGIWGAVNGAAAAAGPLLGGLLTEHIGWQAIFLVNLPIAAAAVWLTLRVIRADRRATSGNRGRLDAAGAVTFTLAAAAVTYALIRSAEDGWTSATVLVSFAVAAAALLAFVLAETRLARRGGLPLLDLALLRRPSFAGLMGGALLFQGGAFGCLVLVSLWLQSVLGLGPVAGGVALMPMAALSFLVAAVAGRHVQRIAPRLPIGAGMLLVAAGMYLLYDGMSAGADRSSLIAGLAVAGAGVGLATPVLVSAATGSVPPQRMGMAAGAVNTFRQLGMTLFIAVLGAVFTHTARQELAGSVPDAHDAASALAGGQAQRLVAAAPEGRRAAAENVVHHAFASGLQDVFLWSAGAAALGAVLVLALVRPTPSRPAADAPAERPVRVAEEV</sequence>
<dbReference type="PANTHER" id="PTHR42718">
    <property type="entry name" value="MAJOR FACILITATOR SUPERFAMILY MULTIDRUG TRANSPORTER MFSC"/>
    <property type="match status" value="1"/>
</dbReference>
<gene>
    <name evidence="10" type="ORF">GCM10010357_12330</name>
</gene>
<feature type="transmembrane region" description="Helical" evidence="8">
    <location>
        <begin position="131"/>
        <end position="152"/>
    </location>
</feature>
<evidence type="ECO:0000256" key="5">
    <source>
        <dbReference type="ARBA" id="ARBA00022989"/>
    </source>
</evidence>
<feature type="transmembrane region" description="Helical" evidence="8">
    <location>
        <begin position="158"/>
        <end position="180"/>
    </location>
</feature>
<feature type="transmembrane region" description="Helical" evidence="8">
    <location>
        <begin position="192"/>
        <end position="214"/>
    </location>
</feature>
<feature type="transmembrane region" description="Helical" evidence="8">
    <location>
        <begin position="360"/>
        <end position="383"/>
    </location>
</feature>
<feature type="transmembrane region" description="Helical" evidence="8">
    <location>
        <begin position="474"/>
        <end position="493"/>
    </location>
</feature>
<keyword evidence="5 8" id="KW-1133">Transmembrane helix</keyword>
<feature type="transmembrane region" description="Helical" evidence="8">
    <location>
        <begin position="72"/>
        <end position="91"/>
    </location>
</feature>
<feature type="transmembrane region" description="Helical" evidence="8">
    <location>
        <begin position="97"/>
        <end position="119"/>
    </location>
</feature>
<dbReference type="SUPFAM" id="SSF103473">
    <property type="entry name" value="MFS general substrate transporter"/>
    <property type="match status" value="1"/>
</dbReference>
<dbReference type="InterPro" id="IPR004638">
    <property type="entry name" value="EmrB-like"/>
</dbReference>
<dbReference type="InterPro" id="IPR036259">
    <property type="entry name" value="MFS_trans_sf"/>
</dbReference>
<feature type="transmembrane region" description="Helical" evidence="8">
    <location>
        <begin position="220"/>
        <end position="243"/>
    </location>
</feature>
<feature type="transmembrane region" description="Helical" evidence="8">
    <location>
        <begin position="404"/>
        <end position="421"/>
    </location>
</feature>
<evidence type="ECO:0000256" key="4">
    <source>
        <dbReference type="ARBA" id="ARBA00022692"/>
    </source>
</evidence>
<evidence type="ECO:0000256" key="3">
    <source>
        <dbReference type="ARBA" id="ARBA00022475"/>
    </source>
</evidence>
<dbReference type="InterPro" id="IPR020846">
    <property type="entry name" value="MFS_dom"/>
</dbReference>
<dbReference type="Proteomes" id="UP001500879">
    <property type="component" value="Unassembled WGS sequence"/>
</dbReference>
<evidence type="ECO:0000256" key="6">
    <source>
        <dbReference type="ARBA" id="ARBA00023136"/>
    </source>
</evidence>
<accession>A0ABP3I8I9</accession>
<comment type="subcellular location">
    <subcellularLocation>
        <location evidence="1">Cell membrane</location>
        <topology evidence="1">Multi-pass membrane protein</topology>
    </subcellularLocation>
</comment>
<evidence type="ECO:0000256" key="8">
    <source>
        <dbReference type="SAM" id="Phobius"/>
    </source>
</evidence>
<keyword evidence="7" id="KW-0046">Antibiotic resistance</keyword>
<feature type="transmembrane region" description="Helical" evidence="8">
    <location>
        <begin position="42"/>
        <end position="60"/>
    </location>
</feature>
<comment type="caution">
    <text evidence="10">The sequence shown here is derived from an EMBL/GenBank/DDBJ whole genome shotgun (WGS) entry which is preliminary data.</text>
</comment>
<dbReference type="EMBL" id="BAAABX010000010">
    <property type="protein sequence ID" value="GAA0393078.1"/>
    <property type="molecule type" value="Genomic_DNA"/>
</dbReference>
<dbReference type="NCBIfam" id="TIGR00711">
    <property type="entry name" value="efflux_EmrB"/>
    <property type="match status" value="1"/>
</dbReference>
<reference evidence="11" key="1">
    <citation type="journal article" date="2019" name="Int. J. Syst. Evol. Microbiol.">
        <title>The Global Catalogue of Microorganisms (GCM) 10K type strain sequencing project: providing services to taxonomists for standard genome sequencing and annotation.</title>
        <authorList>
            <consortium name="The Broad Institute Genomics Platform"/>
            <consortium name="The Broad Institute Genome Sequencing Center for Infectious Disease"/>
            <person name="Wu L."/>
            <person name="Ma J."/>
        </authorList>
    </citation>
    <scope>NUCLEOTIDE SEQUENCE [LARGE SCALE GENOMIC DNA]</scope>
    <source>
        <strain evidence="11">JCM 4788</strain>
    </source>
</reference>
<feature type="domain" description="Major facilitator superfamily (MFS) profile" evidence="9">
    <location>
        <begin position="6"/>
        <end position="497"/>
    </location>
</feature>
<feature type="transmembrane region" description="Helical" evidence="8">
    <location>
        <begin position="297"/>
        <end position="319"/>
    </location>
</feature>
<keyword evidence="4 8" id="KW-0812">Transmembrane</keyword>
<dbReference type="Gene3D" id="1.20.1250.20">
    <property type="entry name" value="MFS general substrate transporter like domains"/>
    <property type="match status" value="1"/>
</dbReference>
<keyword evidence="6 8" id="KW-0472">Membrane</keyword>
<feature type="transmembrane region" description="Helical" evidence="8">
    <location>
        <begin position="264"/>
        <end position="291"/>
    </location>
</feature>
<evidence type="ECO:0000256" key="1">
    <source>
        <dbReference type="ARBA" id="ARBA00004651"/>
    </source>
</evidence>
<evidence type="ECO:0000256" key="7">
    <source>
        <dbReference type="ARBA" id="ARBA00023251"/>
    </source>
</evidence>
<dbReference type="Pfam" id="PF07690">
    <property type="entry name" value="MFS_1"/>
    <property type="match status" value="1"/>
</dbReference>
<keyword evidence="2" id="KW-0813">Transport</keyword>
<keyword evidence="3" id="KW-1003">Cell membrane</keyword>
<keyword evidence="11" id="KW-1185">Reference proteome</keyword>
<dbReference type="CDD" id="cd17321">
    <property type="entry name" value="MFS_MMR_MDR_like"/>
    <property type="match status" value="1"/>
</dbReference>
<organism evidence="10 11">
    <name type="scientific">Streptomyces luteireticuli</name>
    <dbReference type="NCBI Taxonomy" id="173858"/>
    <lineage>
        <taxon>Bacteria</taxon>
        <taxon>Bacillati</taxon>
        <taxon>Actinomycetota</taxon>
        <taxon>Actinomycetes</taxon>
        <taxon>Kitasatosporales</taxon>
        <taxon>Streptomycetaceae</taxon>
        <taxon>Streptomyces</taxon>
    </lineage>
</organism>
<evidence type="ECO:0000313" key="11">
    <source>
        <dbReference type="Proteomes" id="UP001500879"/>
    </source>
</evidence>
<dbReference type="Gene3D" id="1.20.1720.10">
    <property type="entry name" value="Multidrug resistance protein D"/>
    <property type="match status" value="1"/>
</dbReference>
<dbReference type="InterPro" id="IPR011701">
    <property type="entry name" value="MFS"/>
</dbReference>
<proteinExistence type="predicted"/>
<dbReference type="RefSeq" id="WP_344020692.1">
    <property type="nucleotide sequence ID" value="NZ_BAAABX010000010.1"/>
</dbReference>